<dbReference type="InterPro" id="IPR012347">
    <property type="entry name" value="Ferritin-like"/>
</dbReference>
<evidence type="ECO:0000256" key="2">
    <source>
        <dbReference type="SAM" id="SignalP"/>
    </source>
</evidence>
<dbReference type="PROSITE" id="PS51257">
    <property type="entry name" value="PROKAR_LIPOPROTEIN"/>
    <property type="match status" value="1"/>
</dbReference>
<dbReference type="AlphaFoldDB" id="A0A1H0LLJ9"/>
<feature type="domain" description="DUF305" evidence="3">
    <location>
        <begin position="68"/>
        <end position="230"/>
    </location>
</feature>
<dbReference type="OrthoDB" id="26872at2"/>
<feature type="signal peptide" evidence="2">
    <location>
        <begin position="1"/>
        <end position="24"/>
    </location>
</feature>
<feature type="region of interest" description="Disordered" evidence="1">
    <location>
        <begin position="28"/>
        <end position="65"/>
    </location>
</feature>
<proteinExistence type="predicted"/>
<dbReference type="PANTHER" id="PTHR36933:SF1">
    <property type="entry name" value="SLL0788 PROTEIN"/>
    <property type="match status" value="1"/>
</dbReference>
<evidence type="ECO:0000313" key="4">
    <source>
        <dbReference type="EMBL" id="SDO68760.1"/>
    </source>
</evidence>
<keyword evidence="5" id="KW-1185">Reference proteome</keyword>
<protein>
    <submittedName>
        <fullName evidence="4">Uncharacterized conserved protein, DUF305 family</fullName>
    </submittedName>
</protein>
<feature type="compositionally biased region" description="Low complexity" evidence="1">
    <location>
        <begin position="28"/>
        <end position="51"/>
    </location>
</feature>
<sequence>MNLRTRTCLLAAGAALAVTLTACGAASPGPTAASSTSMSSDTLSSSPMSSGAAEAMPTAPAGPHNQADITFAQEMLVHHRGAITMADLAPTRASSPAVKALAVKIKAAQTPEIEEMSGWLAAWAPSSDMNGMPVTTSSPAAGGMSGMDHAAGTTTAMPGMMSDAQMSQLTSAAGSAFDKLFLQLMITHHQGALTMADTEKSSGQNPAALALAKSIVASQTAEIATMQDLLKGM</sequence>
<dbReference type="STRING" id="1090615.SAMN04515671_1703"/>
<keyword evidence="2" id="KW-0732">Signal</keyword>
<evidence type="ECO:0000256" key="1">
    <source>
        <dbReference type="SAM" id="MobiDB-lite"/>
    </source>
</evidence>
<dbReference type="EMBL" id="LT629710">
    <property type="protein sequence ID" value="SDO68760.1"/>
    <property type="molecule type" value="Genomic_DNA"/>
</dbReference>
<gene>
    <name evidence="4" type="ORF">SAMN04515671_1703</name>
</gene>
<accession>A0A1H0LLJ9</accession>
<feature type="chain" id="PRO_5038851007" evidence="2">
    <location>
        <begin position="25"/>
        <end position="233"/>
    </location>
</feature>
<dbReference type="Proteomes" id="UP000198741">
    <property type="component" value="Chromosome I"/>
</dbReference>
<dbReference type="InterPro" id="IPR005183">
    <property type="entry name" value="DUF305_CopM-like"/>
</dbReference>
<name>A0A1H0LLJ9_9ACTN</name>
<dbReference type="Gene3D" id="1.20.1260.10">
    <property type="match status" value="1"/>
</dbReference>
<dbReference type="PANTHER" id="PTHR36933">
    <property type="entry name" value="SLL0788 PROTEIN"/>
    <property type="match status" value="1"/>
</dbReference>
<evidence type="ECO:0000259" key="3">
    <source>
        <dbReference type="Pfam" id="PF03713"/>
    </source>
</evidence>
<reference evidence="4 5" key="1">
    <citation type="submission" date="2016-10" db="EMBL/GenBank/DDBJ databases">
        <authorList>
            <person name="de Groot N.N."/>
        </authorList>
    </citation>
    <scope>NUCLEOTIDE SEQUENCE [LARGE SCALE GENOMIC DNA]</scope>
    <source>
        <strain evidence="5">P4-7,KCTC 19426,CECT 7604</strain>
    </source>
</reference>
<organism evidence="4 5">
    <name type="scientific">Nakamurella panacisegetis</name>
    <dbReference type="NCBI Taxonomy" id="1090615"/>
    <lineage>
        <taxon>Bacteria</taxon>
        <taxon>Bacillati</taxon>
        <taxon>Actinomycetota</taxon>
        <taxon>Actinomycetes</taxon>
        <taxon>Nakamurellales</taxon>
        <taxon>Nakamurellaceae</taxon>
        <taxon>Nakamurella</taxon>
    </lineage>
</organism>
<evidence type="ECO:0000313" key="5">
    <source>
        <dbReference type="Proteomes" id="UP000198741"/>
    </source>
</evidence>
<dbReference type="Pfam" id="PF03713">
    <property type="entry name" value="DUF305"/>
    <property type="match status" value="1"/>
</dbReference>
<dbReference type="RefSeq" id="WP_090475583.1">
    <property type="nucleotide sequence ID" value="NZ_LT629710.1"/>
</dbReference>